<keyword evidence="3" id="KW-1185">Reference proteome</keyword>
<dbReference type="AlphaFoldDB" id="S2X0I0"/>
<dbReference type="PATRIC" id="fig|883161.3.peg.1051"/>
<proteinExistence type="predicted"/>
<organism evidence="2 3">
    <name type="scientific">Propionimicrobium lymphophilum ACS-093-V-SCH5</name>
    <dbReference type="NCBI Taxonomy" id="883161"/>
    <lineage>
        <taxon>Bacteria</taxon>
        <taxon>Bacillati</taxon>
        <taxon>Actinomycetota</taxon>
        <taxon>Actinomycetes</taxon>
        <taxon>Propionibacteriales</taxon>
        <taxon>Propionibacteriaceae</taxon>
        <taxon>Propionimicrobium</taxon>
    </lineage>
</organism>
<dbReference type="EMBL" id="AGZR01000005">
    <property type="protein sequence ID" value="EPD33514.1"/>
    <property type="molecule type" value="Genomic_DNA"/>
</dbReference>
<comment type="caution">
    <text evidence="2">The sequence shown here is derived from an EMBL/GenBank/DDBJ whole genome shotgun (WGS) entry which is preliminary data.</text>
</comment>
<sequence length="203" mass="23036">MLDIEEFRGFTLQSEFAPLVFVNANDTKNGQVFSLLHEFAHVWCGRTGVSQGGAPLQDRDIELEKWCDGLAAEIAVPSTDLKREFSSEHELVDELERLAKRYFCSTLVVLLRLRDVGLVDKKVFSELYKQEQARILEILENKPAKGVGGDFYNNQPYRIGRTLSRAIASDTKSGNTSMTEALRLLSFSRIQMFDKYADHIRGI</sequence>
<dbReference type="HOGENOM" id="CLU_057454_1_0_11"/>
<reference evidence="2 3" key="1">
    <citation type="submission" date="2013-04" db="EMBL/GenBank/DDBJ databases">
        <title>The Genome Sequence of Propionimicrobium lymphophilum ACS-093-V-SCH5.</title>
        <authorList>
            <consortium name="The Broad Institute Genomics Platform"/>
            <person name="Earl A."/>
            <person name="Ward D."/>
            <person name="Feldgarden M."/>
            <person name="Gevers D."/>
            <person name="Saerens B."/>
            <person name="Vaneechoutte M."/>
            <person name="Walker B."/>
            <person name="Young S."/>
            <person name="Zeng Q."/>
            <person name="Gargeya S."/>
            <person name="Fitzgerald M."/>
            <person name="Haas B."/>
            <person name="Abouelleil A."/>
            <person name="Allen A.W."/>
            <person name="Alvarado L."/>
            <person name="Arachchi H.M."/>
            <person name="Berlin A.M."/>
            <person name="Chapman S.B."/>
            <person name="Gainer-Dewar J."/>
            <person name="Goldberg J."/>
            <person name="Griggs A."/>
            <person name="Gujja S."/>
            <person name="Hansen M."/>
            <person name="Howarth C."/>
            <person name="Imamovic A."/>
            <person name="Ireland A."/>
            <person name="Larimer J."/>
            <person name="McCowan C."/>
            <person name="Murphy C."/>
            <person name="Pearson M."/>
            <person name="Poon T.W."/>
            <person name="Priest M."/>
            <person name="Roberts A."/>
            <person name="Saif S."/>
            <person name="Shea T."/>
            <person name="Sisk P."/>
            <person name="Sykes S."/>
            <person name="Wortman J."/>
            <person name="Nusbaum C."/>
            <person name="Birren B."/>
        </authorList>
    </citation>
    <scope>NUCLEOTIDE SEQUENCE [LARGE SCALE GENOMIC DNA]</scope>
    <source>
        <strain evidence="2 3">ACS-093-V-SCH5</strain>
    </source>
</reference>
<dbReference type="PANTHER" id="PTHR43236:SF2">
    <property type="entry name" value="BLL0069 PROTEIN"/>
    <property type="match status" value="1"/>
</dbReference>
<accession>S2X0I0</accession>
<feature type="domain" description="IrrE N-terminal-like" evidence="1">
    <location>
        <begin position="12"/>
        <end position="113"/>
    </location>
</feature>
<evidence type="ECO:0000313" key="2">
    <source>
        <dbReference type="EMBL" id="EPD33514.1"/>
    </source>
</evidence>
<gene>
    <name evidence="2" type="ORF">HMPREF9306_01055</name>
</gene>
<dbReference type="STRING" id="883161.HMPREF9306_01055"/>
<dbReference type="InterPro" id="IPR052345">
    <property type="entry name" value="Rad_response_metalloprotease"/>
</dbReference>
<dbReference type="InterPro" id="IPR010359">
    <property type="entry name" value="IrrE_HExxH"/>
</dbReference>
<dbReference type="Gene3D" id="1.10.10.2910">
    <property type="match status" value="1"/>
</dbReference>
<dbReference type="PANTHER" id="PTHR43236">
    <property type="entry name" value="ANTITOXIN HIGA1"/>
    <property type="match status" value="1"/>
</dbReference>
<name>S2X0I0_9ACTN</name>
<evidence type="ECO:0000259" key="1">
    <source>
        <dbReference type="Pfam" id="PF06114"/>
    </source>
</evidence>
<dbReference type="RefSeq" id="WP_016455888.1">
    <property type="nucleotide sequence ID" value="NZ_KE150269.1"/>
</dbReference>
<dbReference type="Pfam" id="PF06114">
    <property type="entry name" value="Peptidase_M78"/>
    <property type="match status" value="1"/>
</dbReference>
<protein>
    <recommendedName>
        <fullName evidence="1">IrrE N-terminal-like domain-containing protein</fullName>
    </recommendedName>
</protein>
<evidence type="ECO:0000313" key="3">
    <source>
        <dbReference type="Proteomes" id="UP000014417"/>
    </source>
</evidence>
<dbReference type="Proteomes" id="UP000014417">
    <property type="component" value="Unassembled WGS sequence"/>
</dbReference>